<evidence type="ECO:0000256" key="1">
    <source>
        <dbReference type="SAM" id="MobiDB-lite"/>
    </source>
</evidence>
<dbReference type="InParanoid" id="A0A0C3DK37"/>
<dbReference type="AlphaFoldDB" id="A0A0C3DK37"/>
<feature type="compositionally biased region" description="Basic and acidic residues" evidence="1">
    <location>
        <begin position="45"/>
        <end position="58"/>
    </location>
</feature>
<reference evidence="3" key="2">
    <citation type="submission" date="2015-01" db="EMBL/GenBank/DDBJ databases">
        <title>Evolutionary Origins and Diversification of the Mycorrhizal Mutualists.</title>
        <authorList>
            <consortium name="DOE Joint Genome Institute"/>
            <consortium name="Mycorrhizal Genomics Consortium"/>
            <person name="Kohler A."/>
            <person name="Kuo A."/>
            <person name="Nagy L.G."/>
            <person name="Floudas D."/>
            <person name="Copeland A."/>
            <person name="Barry K.W."/>
            <person name="Cichocki N."/>
            <person name="Veneault-Fourrey C."/>
            <person name="LaButti K."/>
            <person name="Lindquist E.A."/>
            <person name="Lipzen A."/>
            <person name="Lundell T."/>
            <person name="Morin E."/>
            <person name="Murat C."/>
            <person name="Riley R."/>
            <person name="Ohm R."/>
            <person name="Sun H."/>
            <person name="Tunlid A."/>
            <person name="Henrissat B."/>
            <person name="Grigoriev I.V."/>
            <person name="Hibbett D.S."/>
            <person name="Martin F."/>
        </authorList>
    </citation>
    <scope>NUCLEOTIDE SEQUENCE [LARGE SCALE GENOMIC DNA]</scope>
    <source>
        <strain evidence="3">Foug A</strain>
    </source>
</reference>
<keyword evidence="3" id="KW-1185">Reference proteome</keyword>
<evidence type="ECO:0000313" key="2">
    <source>
        <dbReference type="EMBL" id="KIM61055.1"/>
    </source>
</evidence>
<reference evidence="2 3" key="1">
    <citation type="submission" date="2014-04" db="EMBL/GenBank/DDBJ databases">
        <authorList>
            <consortium name="DOE Joint Genome Institute"/>
            <person name="Kuo A."/>
            <person name="Kohler A."/>
            <person name="Nagy L.G."/>
            <person name="Floudas D."/>
            <person name="Copeland A."/>
            <person name="Barry K.W."/>
            <person name="Cichocki N."/>
            <person name="Veneault-Fourrey C."/>
            <person name="LaButti K."/>
            <person name="Lindquist E.A."/>
            <person name="Lipzen A."/>
            <person name="Lundell T."/>
            <person name="Morin E."/>
            <person name="Murat C."/>
            <person name="Sun H."/>
            <person name="Tunlid A."/>
            <person name="Henrissat B."/>
            <person name="Grigoriev I.V."/>
            <person name="Hibbett D.S."/>
            <person name="Martin F."/>
            <person name="Nordberg H.P."/>
            <person name="Cantor M.N."/>
            <person name="Hua S.X."/>
        </authorList>
    </citation>
    <scope>NUCLEOTIDE SEQUENCE [LARGE SCALE GENOMIC DNA]</scope>
    <source>
        <strain evidence="2 3">Foug A</strain>
    </source>
</reference>
<protein>
    <submittedName>
        <fullName evidence="2">Uncharacterized protein</fullName>
    </submittedName>
</protein>
<gene>
    <name evidence="2" type="ORF">SCLCIDRAFT_1216355</name>
</gene>
<accession>A0A0C3DK37</accession>
<sequence>MDALEPGITSVPVQMDSPGMKLTQPRSTTAGHRVQLDQVPALRVPEGRSADPDTHEYQCQRMYR</sequence>
<evidence type="ECO:0000313" key="3">
    <source>
        <dbReference type="Proteomes" id="UP000053989"/>
    </source>
</evidence>
<feature type="region of interest" description="Disordered" evidence="1">
    <location>
        <begin position="1"/>
        <end position="64"/>
    </location>
</feature>
<name>A0A0C3DK37_9AGAM</name>
<dbReference type="EMBL" id="KN822056">
    <property type="protein sequence ID" value="KIM61055.1"/>
    <property type="molecule type" value="Genomic_DNA"/>
</dbReference>
<proteinExistence type="predicted"/>
<dbReference type="Proteomes" id="UP000053989">
    <property type="component" value="Unassembled WGS sequence"/>
</dbReference>
<organism evidence="2 3">
    <name type="scientific">Scleroderma citrinum Foug A</name>
    <dbReference type="NCBI Taxonomy" id="1036808"/>
    <lineage>
        <taxon>Eukaryota</taxon>
        <taxon>Fungi</taxon>
        <taxon>Dikarya</taxon>
        <taxon>Basidiomycota</taxon>
        <taxon>Agaricomycotina</taxon>
        <taxon>Agaricomycetes</taxon>
        <taxon>Agaricomycetidae</taxon>
        <taxon>Boletales</taxon>
        <taxon>Sclerodermatineae</taxon>
        <taxon>Sclerodermataceae</taxon>
        <taxon>Scleroderma</taxon>
    </lineage>
</organism>
<dbReference type="HOGENOM" id="CLU_2868936_0_0_1"/>